<evidence type="ECO:0000256" key="1">
    <source>
        <dbReference type="ARBA" id="ARBA00005854"/>
    </source>
</evidence>
<dbReference type="RefSeq" id="WP_091306942.1">
    <property type="nucleotide sequence ID" value="NZ_CBCSJU010000001.1"/>
</dbReference>
<keyword evidence="3" id="KW-0520">NAD</keyword>
<dbReference type="Pfam" id="PF02826">
    <property type="entry name" value="2-Hacid_dh_C"/>
    <property type="match status" value="1"/>
</dbReference>
<evidence type="ECO:0000259" key="6">
    <source>
        <dbReference type="Pfam" id="PF02826"/>
    </source>
</evidence>
<dbReference type="Gene3D" id="3.40.50.720">
    <property type="entry name" value="NAD(P)-binding Rossmann-like Domain"/>
    <property type="match status" value="2"/>
</dbReference>
<feature type="domain" description="D-isomer specific 2-hydroxyacid dehydrogenase NAD-binding" evidence="6">
    <location>
        <begin position="110"/>
        <end position="297"/>
    </location>
</feature>
<dbReference type="STRING" id="402734.SAMN05660918_0375"/>
<evidence type="ECO:0000256" key="3">
    <source>
        <dbReference type="ARBA" id="ARBA00023027"/>
    </source>
</evidence>
<dbReference type="CDD" id="cd12183">
    <property type="entry name" value="LDH_like_2"/>
    <property type="match status" value="1"/>
</dbReference>
<dbReference type="Pfam" id="PF00389">
    <property type="entry name" value="2-Hacid_dh"/>
    <property type="match status" value="1"/>
</dbReference>
<keyword evidence="8" id="KW-1185">Reference proteome</keyword>
<dbReference type="InterPro" id="IPR029752">
    <property type="entry name" value="D-isomer_DH_CS1"/>
</dbReference>
<evidence type="ECO:0000259" key="5">
    <source>
        <dbReference type="Pfam" id="PF00389"/>
    </source>
</evidence>
<proteinExistence type="inferred from homology"/>
<dbReference type="AlphaFoldDB" id="A0A1H6QK12"/>
<dbReference type="GO" id="GO:0016616">
    <property type="term" value="F:oxidoreductase activity, acting on the CH-OH group of donors, NAD or NADP as acceptor"/>
    <property type="evidence" value="ECO:0007669"/>
    <property type="project" value="InterPro"/>
</dbReference>
<dbReference type="SUPFAM" id="SSF51735">
    <property type="entry name" value="NAD(P)-binding Rossmann-fold domains"/>
    <property type="match status" value="1"/>
</dbReference>
<feature type="domain" description="D-isomer specific 2-hydroxyacid dehydrogenase catalytic" evidence="5">
    <location>
        <begin position="13"/>
        <end position="327"/>
    </location>
</feature>
<dbReference type="PROSITE" id="PS00065">
    <property type="entry name" value="D_2_HYDROXYACID_DH_1"/>
    <property type="match status" value="1"/>
</dbReference>
<protein>
    <submittedName>
        <fullName evidence="7">D-lactate dehydrogenase</fullName>
    </submittedName>
</protein>
<accession>A0A1H6QK12</accession>
<dbReference type="Proteomes" id="UP000199702">
    <property type="component" value="Unassembled WGS sequence"/>
</dbReference>
<dbReference type="InterPro" id="IPR006139">
    <property type="entry name" value="D-isomer_2_OHA_DH_cat_dom"/>
</dbReference>
<evidence type="ECO:0000313" key="7">
    <source>
        <dbReference type="EMBL" id="SEI40457.1"/>
    </source>
</evidence>
<dbReference type="OrthoDB" id="9777288at2"/>
<dbReference type="SUPFAM" id="SSF52283">
    <property type="entry name" value="Formate/glycerate dehydrogenase catalytic domain-like"/>
    <property type="match status" value="1"/>
</dbReference>
<evidence type="ECO:0000256" key="4">
    <source>
        <dbReference type="RuleBase" id="RU003719"/>
    </source>
</evidence>
<sequence>MKIFVYSTHRFEKPFLLKEANNQHELIFSAYSLKLNTAKLAKDCNAIIAFTSDDLSAEVLNELFHNGVRYIALRSVGYDHINLSKAKELGIKVANVPNYSPYATAEHAVTLLLAVNRKLVLGQKLMKLNNFSLDELVSFDLHQKTIGIVGTGNIGAVFATIMKGFGCRLLGFDPVENKELQLKTGIIYTSIEDICQQADVISIHCPLLPSTRYMFNSKLFGLMKKGMLLINTARGSIIKTSDLLIALENQTIAGAGLDVYEKEHDIFFRNHLNNVIIDAEFDALRNHKNVIITGHQAFLTREALTEIAQTTFFNINKWEKGEATKNEL</sequence>
<dbReference type="PROSITE" id="PS00670">
    <property type="entry name" value="D_2_HYDROXYACID_DH_2"/>
    <property type="match status" value="1"/>
</dbReference>
<keyword evidence="2 4" id="KW-0560">Oxidoreductase</keyword>
<dbReference type="InterPro" id="IPR058205">
    <property type="entry name" value="D-LDH-like"/>
</dbReference>
<dbReference type="EMBL" id="FNYA01000001">
    <property type="protein sequence ID" value="SEI40457.1"/>
    <property type="molecule type" value="Genomic_DNA"/>
</dbReference>
<evidence type="ECO:0000313" key="8">
    <source>
        <dbReference type="Proteomes" id="UP000199702"/>
    </source>
</evidence>
<dbReference type="InterPro" id="IPR029753">
    <property type="entry name" value="D-isomer_DH_CS"/>
</dbReference>
<dbReference type="InterPro" id="IPR006140">
    <property type="entry name" value="D-isomer_DH_NAD-bd"/>
</dbReference>
<dbReference type="PANTHER" id="PTHR43026">
    <property type="entry name" value="2-HYDROXYACID DEHYDROGENASE HOMOLOG 1-RELATED"/>
    <property type="match status" value="1"/>
</dbReference>
<name>A0A1H6QK12_9FLAO</name>
<dbReference type="GO" id="GO:0051287">
    <property type="term" value="F:NAD binding"/>
    <property type="evidence" value="ECO:0007669"/>
    <property type="project" value="InterPro"/>
</dbReference>
<gene>
    <name evidence="7" type="ORF">SAMN05660918_0375</name>
</gene>
<dbReference type="InterPro" id="IPR036291">
    <property type="entry name" value="NAD(P)-bd_dom_sf"/>
</dbReference>
<reference evidence="8" key="1">
    <citation type="submission" date="2016-10" db="EMBL/GenBank/DDBJ databases">
        <authorList>
            <person name="Varghese N."/>
            <person name="Submissions S."/>
        </authorList>
    </citation>
    <scope>NUCLEOTIDE SEQUENCE [LARGE SCALE GENOMIC DNA]</scope>
    <source>
        <strain evidence="8">DSM 17934</strain>
    </source>
</reference>
<evidence type="ECO:0000256" key="2">
    <source>
        <dbReference type="ARBA" id="ARBA00023002"/>
    </source>
</evidence>
<dbReference type="PANTHER" id="PTHR43026:SF1">
    <property type="entry name" value="2-HYDROXYACID DEHYDROGENASE HOMOLOG 1-RELATED"/>
    <property type="match status" value="1"/>
</dbReference>
<organism evidence="7 8">
    <name type="scientific">Flavobacterium terrigena</name>
    <dbReference type="NCBI Taxonomy" id="402734"/>
    <lineage>
        <taxon>Bacteria</taxon>
        <taxon>Pseudomonadati</taxon>
        <taxon>Bacteroidota</taxon>
        <taxon>Flavobacteriia</taxon>
        <taxon>Flavobacteriales</taxon>
        <taxon>Flavobacteriaceae</taxon>
        <taxon>Flavobacterium</taxon>
    </lineage>
</organism>
<comment type="similarity">
    <text evidence="1 4">Belongs to the D-isomer specific 2-hydroxyacid dehydrogenase family.</text>
</comment>